<evidence type="ECO:0000313" key="4">
    <source>
        <dbReference type="Proteomes" id="UP001056384"/>
    </source>
</evidence>
<feature type="compositionally biased region" description="Basic and acidic residues" evidence="2">
    <location>
        <begin position="1011"/>
        <end position="1024"/>
    </location>
</feature>
<evidence type="ECO:0000256" key="1">
    <source>
        <dbReference type="SAM" id="Coils"/>
    </source>
</evidence>
<keyword evidence="4" id="KW-1185">Reference proteome</keyword>
<feature type="coiled-coil region" evidence="1">
    <location>
        <begin position="613"/>
        <end position="668"/>
    </location>
</feature>
<dbReference type="GO" id="GO:0033596">
    <property type="term" value="C:TSC1-TSC2 complex"/>
    <property type="evidence" value="ECO:0007669"/>
    <property type="project" value="TreeGrafter"/>
</dbReference>
<feature type="compositionally biased region" description="Basic and acidic residues" evidence="2">
    <location>
        <begin position="519"/>
        <end position="534"/>
    </location>
</feature>
<sequence length="1038" mass="116845">MALRPPRATSRASSPLANDRFNIRNLRDVTKSLQIHFTGSKIPPTLPTESRRMLQCFIDEHDGEIELDEAARANQELRSFWDRHIAGSTSRLGAFVGVLRELRPALVDEDDILEWYQVAARPVINATGYKKAAVEDAQEFIASIMIYDQDEPNASQRERTSSRICSDLLNIYLSRTRGLKEEDQFIAPEVAQIAQQVETILVNFGKKHPRRLFHGLDDLVSKADTRLQGLTLLSAFLRHQAPHLYQVLHTPLLDNLLKCLMNDTSTTVLSVALTSLIMLLPHVPGSLGDRLPRLFLIYSRLLCWERFSALSDDAQRSLVTDDRISSSPYDHGDVGLDANWEKCRPRDDMIEAATPELKTYFTYLYGLYPLNFINYIRKPRKYLKNIDFPGADEFDLDQTVIRGRSDQFRQAHLLHPNFYSLTIEEELIDPKWPKMEAADVVADCHALAMDNHRPSLISPGPPPTGKLPALPPLPPIPHRNNGSISPAISHNSLRSGHSWRDTQSTAVDAESPILGPTDGSEHLRPRSKGADHARMSPMSIADEFPLPSTGLSGSQLGEEKQELPQTNLAYLQQELVLVRNNLNFERWHKAQYSQHIGQLTRKNVKDATVEAEHLNLLNANRALKQQLEQVRSAREATIRDSTLTRKQANNLEANMTERFNKLKKEQETWAADAEELRKLRVEMKTYRDLLSGSEARELKTSQDLEMAKRELEQVKQLEAELSETRRKVRQLEYREWDFEHAKREQEMLTSEKETLQMRVRRQEQELDRTKRMYTDRIAELEASMGSRGSFERSPTSLAMAPETSTAHAATLRELDDTKSKLVQLKKAHSKLLERFTDMELEYHSVKSQLARVQDDSEDDYGEPARTASIGAASGRASTIMSGGLPGRPGVIGSFYDVASEYGAPSDTDLTSISRSDPTPRHDRGLPVSPITPPHSEVAVDRTAGLTWKPSVARTQRSERSDNSLVYNKTAPLGADERSVASGGSDSKKTKIDPKSEVRVYGRGGAQNIKLKTKEEQQRKAEKKSGFGSRLGKGLGLGG</sequence>
<accession>A0A9Q9B3S3</accession>
<dbReference type="InterPro" id="IPR016024">
    <property type="entry name" value="ARM-type_fold"/>
</dbReference>
<dbReference type="AlphaFoldDB" id="A0A9Q9B3S3"/>
<dbReference type="PANTHER" id="PTHR15154:SF2">
    <property type="entry name" value="HAMARTIN"/>
    <property type="match status" value="1"/>
</dbReference>
<dbReference type="InterPro" id="IPR007483">
    <property type="entry name" value="Hamartin"/>
</dbReference>
<dbReference type="Pfam" id="PF04388">
    <property type="entry name" value="Hamartin"/>
    <property type="match status" value="1"/>
</dbReference>
<feature type="compositionally biased region" description="Pro residues" evidence="2">
    <location>
        <begin position="459"/>
        <end position="477"/>
    </location>
</feature>
<feature type="region of interest" description="Disordered" evidence="2">
    <location>
        <begin position="905"/>
        <end position="1038"/>
    </location>
</feature>
<feature type="compositionally biased region" description="Polar residues" evidence="2">
    <location>
        <begin position="480"/>
        <end position="506"/>
    </location>
</feature>
<protein>
    <submittedName>
        <fullName evidence="3">Hamartin</fullName>
    </submittedName>
</protein>
<organism evidence="3 4">
    <name type="scientific">Septoria linicola</name>
    <dbReference type="NCBI Taxonomy" id="215465"/>
    <lineage>
        <taxon>Eukaryota</taxon>
        <taxon>Fungi</taxon>
        <taxon>Dikarya</taxon>
        <taxon>Ascomycota</taxon>
        <taxon>Pezizomycotina</taxon>
        <taxon>Dothideomycetes</taxon>
        <taxon>Dothideomycetidae</taxon>
        <taxon>Mycosphaerellales</taxon>
        <taxon>Mycosphaerellaceae</taxon>
        <taxon>Septoria</taxon>
    </lineage>
</organism>
<keyword evidence="1" id="KW-0175">Coiled coil</keyword>
<feature type="coiled-coil region" evidence="1">
    <location>
        <begin position="704"/>
        <end position="783"/>
    </location>
</feature>
<dbReference type="PANTHER" id="PTHR15154">
    <property type="entry name" value="HAMARTIN"/>
    <property type="match status" value="1"/>
</dbReference>
<evidence type="ECO:0000256" key="2">
    <source>
        <dbReference type="SAM" id="MobiDB-lite"/>
    </source>
</evidence>
<dbReference type="GO" id="GO:0051726">
    <property type="term" value="P:regulation of cell cycle"/>
    <property type="evidence" value="ECO:0007669"/>
    <property type="project" value="TreeGrafter"/>
</dbReference>
<dbReference type="Proteomes" id="UP001056384">
    <property type="component" value="Chromosome 9"/>
</dbReference>
<evidence type="ECO:0000313" key="3">
    <source>
        <dbReference type="EMBL" id="USW56691.1"/>
    </source>
</evidence>
<feature type="compositionally biased region" description="Polar residues" evidence="2">
    <location>
        <begin position="907"/>
        <end position="916"/>
    </location>
</feature>
<dbReference type="SUPFAM" id="SSF48371">
    <property type="entry name" value="ARM repeat"/>
    <property type="match status" value="1"/>
</dbReference>
<dbReference type="EMBL" id="CP099426">
    <property type="protein sequence ID" value="USW56691.1"/>
    <property type="molecule type" value="Genomic_DNA"/>
</dbReference>
<proteinExistence type="predicted"/>
<feature type="region of interest" description="Disordered" evidence="2">
    <location>
        <begin position="850"/>
        <end position="872"/>
    </location>
</feature>
<name>A0A9Q9B3S3_9PEZI</name>
<dbReference type="GO" id="GO:0032007">
    <property type="term" value="P:negative regulation of TOR signaling"/>
    <property type="evidence" value="ECO:0007669"/>
    <property type="project" value="TreeGrafter"/>
</dbReference>
<feature type="compositionally biased region" description="Gly residues" evidence="2">
    <location>
        <begin position="1028"/>
        <end position="1038"/>
    </location>
</feature>
<reference evidence="3" key="1">
    <citation type="submission" date="2022-06" db="EMBL/GenBank/DDBJ databases">
        <title>Complete genome sequences of two strains of the flax pathogen Septoria linicola.</title>
        <authorList>
            <person name="Lapalu N."/>
            <person name="Simon A."/>
            <person name="Demenou B."/>
            <person name="Paumier D."/>
            <person name="Guillot M.-P."/>
            <person name="Gout L."/>
            <person name="Valade R."/>
        </authorList>
    </citation>
    <scope>NUCLEOTIDE SEQUENCE</scope>
    <source>
        <strain evidence="3">SE15195</strain>
    </source>
</reference>
<feature type="compositionally biased region" description="Basic and acidic residues" evidence="2">
    <location>
        <begin position="985"/>
        <end position="999"/>
    </location>
</feature>
<feature type="region of interest" description="Disordered" evidence="2">
    <location>
        <begin position="454"/>
        <end position="534"/>
    </location>
</feature>
<gene>
    <name evidence="3" type="ORF">Slin15195_G100100</name>
</gene>